<dbReference type="Pfam" id="PF07980">
    <property type="entry name" value="SusD_RagB"/>
    <property type="match status" value="1"/>
</dbReference>
<evidence type="ECO:0000256" key="5">
    <source>
        <dbReference type="ARBA" id="ARBA00023237"/>
    </source>
</evidence>
<accession>A0A6J4KM61</accession>
<dbReference type="InterPro" id="IPR012944">
    <property type="entry name" value="SusD_RagB_dom"/>
</dbReference>
<dbReference type="GO" id="GO:0009279">
    <property type="term" value="C:cell outer membrane"/>
    <property type="evidence" value="ECO:0007669"/>
    <property type="project" value="UniProtKB-SubCell"/>
</dbReference>
<dbReference type="EMBL" id="CADCTQ010000505">
    <property type="protein sequence ID" value="CAA9309828.1"/>
    <property type="molecule type" value="Genomic_DNA"/>
</dbReference>
<comment type="similarity">
    <text evidence="2">Belongs to the SusD family.</text>
</comment>
<name>A0A6J4KM61_9SPHI</name>
<keyword evidence="3" id="KW-0732">Signal</keyword>
<sequence>MKFPHKSITILSLLFLGTVSCTDLEDKVLDRISAEDLSGISSQIEPSSALAGVYTQLNRFQNQENMYAMQEHPTDEMVGPTRGTDWSDFGTWRRLHQHSWDPLHNQVINSWNELNTGVFRANQTISFAGNDAAGTQIKAEARFLRAFFMFQLIDMYGQVPFREATEDPNSVPRVFTRSEAFDFMVADLEAALQDLNPANGPGRANQDAARAMLAKAYLNKAVYKQDPTSPAGPYAFAAADMNKAIEYTNAIISSGKYQLQPNYFDNFHWENSERSKELIFVIQNTAGSPVATVQNRYYMTSHYRQPLNNGGWNGFTTLADFYNSFEANDTRRGGTPTVAPEMSNQLGMNAGFLVGQQYSIVDGRLFPLQDRGGRPLEFTPDLDLLYSNERQGIRVIKYLIKPIPNPDANNPQQPTAPDFINDPNPGNDYIFLRYADVVLMQAEALLRGGSGGSGTALSLVNQLRTIRGATPLTALDDKALLAERGRELYWEGWRRNDMIRFGTFLQPKGDTKPFESPAHVVVYPIPQRALDTNPNLKQNFGYGS</sequence>
<dbReference type="AlphaFoldDB" id="A0A6J4KM61"/>
<evidence type="ECO:0000256" key="2">
    <source>
        <dbReference type="ARBA" id="ARBA00006275"/>
    </source>
</evidence>
<keyword evidence="8" id="KW-0449">Lipoprotein</keyword>
<dbReference type="Gene3D" id="1.25.40.390">
    <property type="match status" value="1"/>
</dbReference>
<evidence type="ECO:0000259" key="6">
    <source>
        <dbReference type="Pfam" id="PF07980"/>
    </source>
</evidence>
<feature type="domain" description="SusD-like N-terminal" evidence="7">
    <location>
        <begin position="41"/>
        <end position="218"/>
    </location>
</feature>
<dbReference type="Pfam" id="PF14322">
    <property type="entry name" value="SusD-like_3"/>
    <property type="match status" value="1"/>
</dbReference>
<gene>
    <name evidence="8" type="ORF">AVDCRST_MAG56-6188</name>
</gene>
<evidence type="ECO:0000259" key="7">
    <source>
        <dbReference type="Pfam" id="PF14322"/>
    </source>
</evidence>
<dbReference type="PROSITE" id="PS51257">
    <property type="entry name" value="PROKAR_LIPOPROTEIN"/>
    <property type="match status" value="1"/>
</dbReference>
<comment type="subcellular location">
    <subcellularLocation>
        <location evidence="1">Cell outer membrane</location>
    </subcellularLocation>
</comment>
<protein>
    <submittedName>
        <fullName evidence="8">Cell surface glycan-binding lipoprotein, utilization system for glycans and polysaccharides (PUL), SusD family</fullName>
    </submittedName>
</protein>
<keyword evidence="5" id="KW-0998">Cell outer membrane</keyword>
<keyword evidence="4" id="KW-0472">Membrane</keyword>
<organism evidence="8">
    <name type="scientific">uncultured Cytophagales bacterium</name>
    <dbReference type="NCBI Taxonomy" id="158755"/>
    <lineage>
        <taxon>Bacteria</taxon>
        <taxon>Pseudomonadati</taxon>
        <taxon>Bacteroidota</taxon>
        <taxon>Sphingobacteriia</taxon>
        <taxon>Sphingobacteriales</taxon>
        <taxon>environmental samples</taxon>
    </lineage>
</organism>
<dbReference type="InterPro" id="IPR033985">
    <property type="entry name" value="SusD-like_N"/>
</dbReference>
<reference evidence="8" key="1">
    <citation type="submission" date="2020-02" db="EMBL/GenBank/DDBJ databases">
        <authorList>
            <person name="Meier V. D."/>
        </authorList>
    </citation>
    <scope>NUCLEOTIDE SEQUENCE</scope>
    <source>
        <strain evidence="8">AVDCRST_MAG56</strain>
    </source>
</reference>
<feature type="domain" description="RagB/SusD" evidence="6">
    <location>
        <begin position="426"/>
        <end position="542"/>
    </location>
</feature>
<proteinExistence type="inferred from homology"/>
<evidence type="ECO:0000256" key="3">
    <source>
        <dbReference type="ARBA" id="ARBA00022729"/>
    </source>
</evidence>
<dbReference type="InterPro" id="IPR011990">
    <property type="entry name" value="TPR-like_helical_dom_sf"/>
</dbReference>
<dbReference type="SUPFAM" id="SSF48452">
    <property type="entry name" value="TPR-like"/>
    <property type="match status" value="1"/>
</dbReference>
<evidence type="ECO:0000256" key="4">
    <source>
        <dbReference type="ARBA" id="ARBA00023136"/>
    </source>
</evidence>
<evidence type="ECO:0000313" key="8">
    <source>
        <dbReference type="EMBL" id="CAA9309828.1"/>
    </source>
</evidence>
<evidence type="ECO:0000256" key="1">
    <source>
        <dbReference type="ARBA" id="ARBA00004442"/>
    </source>
</evidence>